<dbReference type="Proteomes" id="UP000747542">
    <property type="component" value="Unassembled WGS sequence"/>
</dbReference>
<comment type="caution">
    <text evidence="2">The sequence shown here is derived from an EMBL/GenBank/DDBJ whole genome shotgun (WGS) entry which is preliminary data.</text>
</comment>
<protein>
    <submittedName>
        <fullName evidence="2">Tigger transposable element-derived protein 7-like 72</fullName>
    </submittedName>
</protein>
<organism evidence="2 3">
    <name type="scientific">Homarus americanus</name>
    <name type="common">American lobster</name>
    <dbReference type="NCBI Taxonomy" id="6706"/>
    <lineage>
        <taxon>Eukaryota</taxon>
        <taxon>Metazoa</taxon>
        <taxon>Ecdysozoa</taxon>
        <taxon>Arthropoda</taxon>
        <taxon>Crustacea</taxon>
        <taxon>Multicrustacea</taxon>
        <taxon>Malacostraca</taxon>
        <taxon>Eumalacostraca</taxon>
        <taxon>Eucarida</taxon>
        <taxon>Decapoda</taxon>
        <taxon>Pleocyemata</taxon>
        <taxon>Astacidea</taxon>
        <taxon>Nephropoidea</taxon>
        <taxon>Nephropidae</taxon>
        <taxon>Homarus</taxon>
    </lineage>
</organism>
<feature type="compositionally biased region" description="Acidic residues" evidence="1">
    <location>
        <begin position="103"/>
        <end position="118"/>
    </location>
</feature>
<reference evidence="2" key="1">
    <citation type="journal article" date="2021" name="Sci. Adv.">
        <title>The American lobster genome reveals insights on longevity, neural, and immune adaptations.</title>
        <authorList>
            <person name="Polinski J.M."/>
            <person name="Zimin A.V."/>
            <person name="Clark K.F."/>
            <person name="Kohn A.B."/>
            <person name="Sadowski N."/>
            <person name="Timp W."/>
            <person name="Ptitsyn A."/>
            <person name="Khanna P."/>
            <person name="Romanova D.Y."/>
            <person name="Williams P."/>
            <person name="Greenwood S.J."/>
            <person name="Moroz L.L."/>
            <person name="Walt D.R."/>
            <person name="Bodnar A.G."/>
        </authorList>
    </citation>
    <scope>NUCLEOTIDE SEQUENCE</scope>
    <source>
        <strain evidence="2">GMGI-L3</strain>
    </source>
</reference>
<keyword evidence="3" id="KW-1185">Reference proteome</keyword>
<proteinExistence type="predicted"/>
<sequence>NEDLDEAVHKWYAQQCARGIAARGVKIQAAAERHEQVEDLKIPADEVQLSNFAAFPKDVKATTLINAWKKLLYDIDEEHDFEGFTSKDSHRILLQAGEKDATVEDEETWLEADEDDPG</sequence>
<accession>A0A8J5TKB0</accession>
<evidence type="ECO:0000256" key="1">
    <source>
        <dbReference type="SAM" id="MobiDB-lite"/>
    </source>
</evidence>
<name>A0A8J5TKB0_HOMAM</name>
<evidence type="ECO:0000313" key="2">
    <source>
        <dbReference type="EMBL" id="KAG7177284.1"/>
    </source>
</evidence>
<evidence type="ECO:0000313" key="3">
    <source>
        <dbReference type="Proteomes" id="UP000747542"/>
    </source>
</evidence>
<feature type="region of interest" description="Disordered" evidence="1">
    <location>
        <begin position="99"/>
        <end position="118"/>
    </location>
</feature>
<dbReference type="EMBL" id="JAHLQT010002534">
    <property type="protein sequence ID" value="KAG7177284.1"/>
    <property type="molecule type" value="Genomic_DNA"/>
</dbReference>
<dbReference type="AlphaFoldDB" id="A0A8J5TKB0"/>
<feature type="non-terminal residue" evidence="2">
    <location>
        <position position="1"/>
    </location>
</feature>
<gene>
    <name evidence="2" type="primary">TIGD7-L72</name>
    <name evidence="2" type="ORF">Hamer_G000575</name>
</gene>